<evidence type="ECO:0000313" key="6">
    <source>
        <dbReference type="EMBL" id="MFD1178716.1"/>
    </source>
</evidence>
<dbReference type="RefSeq" id="WP_379321154.1">
    <property type="nucleotide sequence ID" value="NZ_JBHTLM010000019.1"/>
</dbReference>
<evidence type="ECO:0000256" key="3">
    <source>
        <dbReference type="ARBA" id="ARBA00023125"/>
    </source>
</evidence>
<dbReference type="InterPro" id="IPR028082">
    <property type="entry name" value="Peripla_BP_I"/>
</dbReference>
<evidence type="ECO:0000259" key="5">
    <source>
        <dbReference type="PROSITE" id="PS50932"/>
    </source>
</evidence>
<reference evidence="7" key="1">
    <citation type="journal article" date="2019" name="Int. J. Syst. Evol. Microbiol.">
        <title>The Global Catalogue of Microorganisms (GCM) 10K type strain sequencing project: providing services to taxonomists for standard genome sequencing and annotation.</title>
        <authorList>
            <consortium name="The Broad Institute Genomics Platform"/>
            <consortium name="The Broad Institute Genome Sequencing Center for Infectious Disease"/>
            <person name="Wu L."/>
            <person name="Ma J."/>
        </authorList>
    </citation>
    <scope>NUCLEOTIDE SEQUENCE [LARGE SCALE GENOMIC DNA]</scope>
    <source>
        <strain evidence="7">CCUG 59189</strain>
    </source>
</reference>
<protein>
    <submittedName>
        <fullName evidence="6">LacI family DNA-binding transcriptional regulator</fullName>
    </submittedName>
</protein>
<dbReference type="Proteomes" id="UP001597262">
    <property type="component" value="Unassembled WGS sequence"/>
</dbReference>
<dbReference type="Gene3D" id="1.10.260.40">
    <property type="entry name" value="lambda repressor-like DNA-binding domains"/>
    <property type="match status" value="1"/>
</dbReference>
<dbReference type="SUPFAM" id="SSF47413">
    <property type="entry name" value="lambda repressor-like DNA-binding domains"/>
    <property type="match status" value="1"/>
</dbReference>
<dbReference type="GO" id="GO:0003677">
    <property type="term" value="F:DNA binding"/>
    <property type="evidence" value="ECO:0007669"/>
    <property type="project" value="UniProtKB-KW"/>
</dbReference>
<keyword evidence="4" id="KW-0804">Transcription</keyword>
<comment type="caution">
    <text evidence="6">The sequence shown here is derived from an EMBL/GenBank/DDBJ whole genome shotgun (WGS) entry which is preliminary data.</text>
</comment>
<sequence length="332" mass="36860">MVSIKDIAKKAGVSISTVSYALNGSSKVTDETSSKILAIAKELNYVPNAAARTLKKRESRILGVFLTDFKGDVYGDLLDGMKEVCNAQGYDLIVCSGKRSHRMLPEQMIDGAIILDQTFTSEELLTYAERNSKIVVLDRELDHPNINQVLLDNKAGATLATEFLLEMGHKKIYIVSGPEGSFDSNQRMKAVRMVADRAGDVEWIEIVGNFKKSGGERAAEQVINEYNGPAAVFCMNDEMAIGFCNRIAETDLKVGEHIHLIGFDNIELTNYMQPRLATINYSKRKWGALASEQLIKILAGEQVDHERIYVTLIKGESVRKYADAAKRTEHHA</sequence>
<proteinExistence type="predicted"/>
<keyword evidence="1" id="KW-0678">Repressor</keyword>
<dbReference type="InterPro" id="IPR046335">
    <property type="entry name" value="LacI/GalR-like_sensor"/>
</dbReference>
<evidence type="ECO:0000256" key="2">
    <source>
        <dbReference type="ARBA" id="ARBA00023015"/>
    </source>
</evidence>
<organism evidence="6 7">
    <name type="scientific">Paenibacillus puldeungensis</name>
    <dbReference type="NCBI Taxonomy" id="696536"/>
    <lineage>
        <taxon>Bacteria</taxon>
        <taxon>Bacillati</taxon>
        <taxon>Bacillota</taxon>
        <taxon>Bacilli</taxon>
        <taxon>Bacillales</taxon>
        <taxon>Paenibacillaceae</taxon>
        <taxon>Paenibacillus</taxon>
    </lineage>
</organism>
<dbReference type="PANTHER" id="PTHR30146:SF148">
    <property type="entry name" value="HTH-TYPE TRANSCRIPTIONAL REPRESSOR PURR-RELATED"/>
    <property type="match status" value="1"/>
</dbReference>
<dbReference type="InterPro" id="IPR000843">
    <property type="entry name" value="HTH_LacI"/>
</dbReference>
<keyword evidence="3 6" id="KW-0238">DNA-binding</keyword>
<name>A0ABW3S1P9_9BACL</name>
<dbReference type="EMBL" id="JBHTLM010000019">
    <property type="protein sequence ID" value="MFD1178716.1"/>
    <property type="molecule type" value="Genomic_DNA"/>
</dbReference>
<dbReference type="Pfam" id="PF13377">
    <property type="entry name" value="Peripla_BP_3"/>
    <property type="match status" value="1"/>
</dbReference>
<dbReference type="InterPro" id="IPR010982">
    <property type="entry name" value="Lambda_DNA-bd_dom_sf"/>
</dbReference>
<keyword evidence="2" id="KW-0805">Transcription regulation</keyword>
<keyword evidence="7" id="KW-1185">Reference proteome</keyword>
<feature type="domain" description="HTH lacI-type" evidence="5">
    <location>
        <begin position="2"/>
        <end position="56"/>
    </location>
</feature>
<dbReference type="PANTHER" id="PTHR30146">
    <property type="entry name" value="LACI-RELATED TRANSCRIPTIONAL REPRESSOR"/>
    <property type="match status" value="1"/>
</dbReference>
<dbReference type="Gene3D" id="3.40.50.2300">
    <property type="match status" value="2"/>
</dbReference>
<gene>
    <name evidence="6" type="ORF">ACFQ3W_20795</name>
</gene>
<evidence type="ECO:0000256" key="4">
    <source>
        <dbReference type="ARBA" id="ARBA00023163"/>
    </source>
</evidence>
<dbReference type="CDD" id="cd06267">
    <property type="entry name" value="PBP1_LacI_sugar_binding-like"/>
    <property type="match status" value="1"/>
</dbReference>
<dbReference type="SUPFAM" id="SSF53822">
    <property type="entry name" value="Periplasmic binding protein-like I"/>
    <property type="match status" value="1"/>
</dbReference>
<evidence type="ECO:0000313" key="7">
    <source>
        <dbReference type="Proteomes" id="UP001597262"/>
    </source>
</evidence>
<dbReference type="PROSITE" id="PS00356">
    <property type="entry name" value="HTH_LACI_1"/>
    <property type="match status" value="1"/>
</dbReference>
<dbReference type="CDD" id="cd01392">
    <property type="entry name" value="HTH_LacI"/>
    <property type="match status" value="1"/>
</dbReference>
<dbReference type="SMART" id="SM00354">
    <property type="entry name" value="HTH_LACI"/>
    <property type="match status" value="1"/>
</dbReference>
<accession>A0ABW3S1P9</accession>
<dbReference type="Pfam" id="PF00356">
    <property type="entry name" value="LacI"/>
    <property type="match status" value="1"/>
</dbReference>
<evidence type="ECO:0000256" key="1">
    <source>
        <dbReference type="ARBA" id="ARBA00022491"/>
    </source>
</evidence>
<dbReference type="PROSITE" id="PS50932">
    <property type="entry name" value="HTH_LACI_2"/>
    <property type="match status" value="1"/>
</dbReference>